<evidence type="ECO:0008006" key="3">
    <source>
        <dbReference type="Google" id="ProtNLM"/>
    </source>
</evidence>
<protein>
    <recommendedName>
        <fullName evidence="3">MSHA biogenesis protein MshP</fullName>
    </recommendedName>
</protein>
<dbReference type="AlphaFoldDB" id="A0A1G2MMU0"/>
<evidence type="ECO:0000313" key="2">
    <source>
        <dbReference type="Proteomes" id="UP000177130"/>
    </source>
</evidence>
<dbReference type="STRING" id="1802306.A3C72_03505"/>
<dbReference type="EMBL" id="MHRK01000014">
    <property type="protein sequence ID" value="OHA24312.1"/>
    <property type="molecule type" value="Genomic_DNA"/>
</dbReference>
<evidence type="ECO:0000313" key="1">
    <source>
        <dbReference type="EMBL" id="OHA24312.1"/>
    </source>
</evidence>
<gene>
    <name evidence="1" type="ORF">A3C72_03505</name>
</gene>
<proteinExistence type="predicted"/>
<dbReference type="Proteomes" id="UP000177130">
    <property type="component" value="Unassembled WGS sequence"/>
</dbReference>
<comment type="caution">
    <text evidence="1">The sequence shown here is derived from an EMBL/GenBank/DDBJ whole genome shotgun (WGS) entry which is preliminary data.</text>
</comment>
<name>A0A1G2MMU0_9BACT</name>
<reference evidence="1 2" key="1">
    <citation type="journal article" date="2016" name="Nat. Commun.">
        <title>Thousands of microbial genomes shed light on interconnected biogeochemical processes in an aquifer system.</title>
        <authorList>
            <person name="Anantharaman K."/>
            <person name="Brown C.T."/>
            <person name="Hug L.A."/>
            <person name="Sharon I."/>
            <person name="Castelle C.J."/>
            <person name="Probst A.J."/>
            <person name="Thomas B.C."/>
            <person name="Singh A."/>
            <person name="Wilkins M.J."/>
            <person name="Karaoz U."/>
            <person name="Brodie E.L."/>
            <person name="Williams K.H."/>
            <person name="Hubbard S.S."/>
            <person name="Banfield J.F."/>
        </authorList>
    </citation>
    <scope>NUCLEOTIDE SEQUENCE [LARGE SCALE GENOMIC DNA]</scope>
</reference>
<organism evidence="1 2">
    <name type="scientific">Candidatus Taylorbacteria bacterium RIFCSPHIGHO2_02_FULL_43_32b</name>
    <dbReference type="NCBI Taxonomy" id="1802306"/>
    <lineage>
        <taxon>Bacteria</taxon>
        <taxon>Candidatus Tayloriibacteriota</taxon>
    </lineage>
</organism>
<sequence>MSVIIISFVLLFAVFSIGQRGIASRFLLLDLERKIQSEELAKACVQIAIIGVANDSLYAVSAASDIEQTVDDGIFCYIHSVTPSGGQSIIETCAIVPVPAQGTPSPCSSSPGPLGATTNLRVTIDSGTGAILSSTELSNI</sequence>
<accession>A0A1G2MMU0</accession>